<evidence type="ECO:0000313" key="2">
    <source>
        <dbReference type="Proteomes" id="UP000466024"/>
    </source>
</evidence>
<proteinExistence type="predicted"/>
<dbReference type="Pfam" id="PF13704">
    <property type="entry name" value="Glyco_tranf_2_4"/>
    <property type="match status" value="1"/>
</dbReference>
<organism evidence="1 2">
    <name type="scientific">Salinicola corii</name>
    <dbReference type="NCBI Taxonomy" id="2606937"/>
    <lineage>
        <taxon>Bacteria</taxon>
        <taxon>Pseudomonadati</taxon>
        <taxon>Pseudomonadota</taxon>
        <taxon>Gammaproteobacteria</taxon>
        <taxon>Oceanospirillales</taxon>
        <taxon>Halomonadaceae</taxon>
        <taxon>Salinicola</taxon>
    </lineage>
</organism>
<comment type="caution">
    <text evidence="1">The sequence shown here is derived from an EMBL/GenBank/DDBJ whole genome shotgun (WGS) entry which is preliminary data.</text>
</comment>
<dbReference type="RefSeq" id="WP_149433834.1">
    <property type="nucleotide sequence ID" value="NZ_VTPX01000001.1"/>
</dbReference>
<gene>
    <name evidence="1" type="ORF">F0A16_02700</name>
</gene>
<reference evidence="1 2" key="1">
    <citation type="submission" date="2019-08" db="EMBL/GenBank/DDBJ databases">
        <title>Bioinformatics analysis of the strain L3 and L5.</title>
        <authorList>
            <person name="Li X."/>
        </authorList>
    </citation>
    <scope>NUCLEOTIDE SEQUENCE [LARGE SCALE GENOMIC DNA]</scope>
    <source>
        <strain evidence="1 2">L3</strain>
    </source>
</reference>
<dbReference type="Proteomes" id="UP000466024">
    <property type="component" value="Unassembled WGS sequence"/>
</dbReference>
<dbReference type="AlphaFoldDB" id="A0A640WJG2"/>
<accession>A0A640WJG2</accession>
<dbReference type="EMBL" id="VTPX01000001">
    <property type="protein sequence ID" value="KAA0020715.1"/>
    <property type="molecule type" value="Genomic_DNA"/>
</dbReference>
<sequence length="327" mass="37521">MICTVTTALESYEYLKKFAEANIRLGADHIFLFLDDGDHEKAAYLNNHPNITAIPTDNKYWGRNRPESLNDRQNINSNKVNYVLSDLDFDVWLASIDSDEFLNICKEYILNIKGKRYVKLHTYEKLCFPVENSCDDYCILNDCAIPENGRVDIFKRKLSDTELDLAVLLGLIGESSNSSYFNGHTAGKYIVKASKDIVMGVHNAKRNDGKWIASHKPEDMEFSVLHYDMPSFSIFLDKWGRHAHGAGSSSFRGARMMIKNSISLINGRLLNNDDLREKYLKKIYSQMVVKNIKQFVELDLLVCVDFNENYSPNGFSKERIDFILSCF</sequence>
<keyword evidence="2" id="KW-1185">Reference proteome</keyword>
<name>A0A640WJG2_9GAMM</name>
<evidence type="ECO:0008006" key="3">
    <source>
        <dbReference type="Google" id="ProtNLM"/>
    </source>
</evidence>
<protein>
    <recommendedName>
        <fullName evidence="3">Glycosyl transferase family 2</fullName>
    </recommendedName>
</protein>
<evidence type="ECO:0000313" key="1">
    <source>
        <dbReference type="EMBL" id="KAA0020715.1"/>
    </source>
</evidence>